<keyword evidence="3" id="KW-0238">DNA-binding</keyword>
<comment type="caution">
    <text evidence="8">The sequence shown here is derived from an EMBL/GenBank/DDBJ whole genome shotgun (WGS) entry which is preliminary data.</text>
</comment>
<evidence type="ECO:0000313" key="8">
    <source>
        <dbReference type="EMBL" id="MEY2251489.1"/>
    </source>
</evidence>
<reference evidence="8 9" key="1">
    <citation type="journal article" date="2016" name="Int. J. Syst. Evol. Microbiol.">
        <title>Description of Comamonas sediminis sp. nov., isolated from lagoon sediments.</title>
        <authorList>
            <person name="Subhash Y."/>
            <person name="Bang J.J."/>
            <person name="You T.H."/>
            <person name="Lee S.S."/>
        </authorList>
    </citation>
    <scope>NUCLEOTIDE SEQUENCE [LARGE SCALE GENOMIC DNA]</scope>
    <source>
        <strain evidence="8 9">JCM 31169</strain>
    </source>
</reference>
<dbReference type="Proteomes" id="UP001562178">
    <property type="component" value="Unassembled WGS sequence"/>
</dbReference>
<evidence type="ECO:0000259" key="7">
    <source>
        <dbReference type="Pfam" id="PF04545"/>
    </source>
</evidence>
<dbReference type="InterPro" id="IPR013325">
    <property type="entry name" value="RNA_pol_sigma_r2"/>
</dbReference>
<dbReference type="Pfam" id="PF04545">
    <property type="entry name" value="Sigma70_r4"/>
    <property type="match status" value="1"/>
</dbReference>
<feature type="domain" description="RNA polymerase sigma-70 region 4" evidence="7">
    <location>
        <begin position="211"/>
        <end position="259"/>
    </location>
</feature>
<dbReference type="PANTHER" id="PTHR30385">
    <property type="entry name" value="SIGMA FACTOR F FLAGELLAR"/>
    <property type="match status" value="1"/>
</dbReference>
<evidence type="ECO:0000259" key="6">
    <source>
        <dbReference type="Pfam" id="PF04542"/>
    </source>
</evidence>
<dbReference type="Gene3D" id="1.20.140.160">
    <property type="match status" value="1"/>
</dbReference>
<protein>
    <submittedName>
        <fullName evidence="8">Sigma-70 family RNA polymerase sigma factor</fullName>
    </submittedName>
</protein>
<dbReference type="InterPro" id="IPR000943">
    <property type="entry name" value="RNA_pol_sigma70"/>
</dbReference>
<keyword evidence="1" id="KW-0805">Transcription regulation</keyword>
<keyword evidence="5" id="KW-0175">Coiled coil</keyword>
<dbReference type="Pfam" id="PF04542">
    <property type="entry name" value="Sigma70_r2"/>
    <property type="match status" value="1"/>
</dbReference>
<name>A0ABV4B1Y8_9BURK</name>
<feature type="domain" description="RNA polymerase sigma-70 region 2" evidence="6">
    <location>
        <begin position="45"/>
        <end position="108"/>
    </location>
</feature>
<keyword evidence="2" id="KW-0731">Sigma factor</keyword>
<dbReference type="InterPro" id="IPR007627">
    <property type="entry name" value="RNA_pol_sigma70_r2"/>
</dbReference>
<dbReference type="EMBL" id="JBGBDC010000004">
    <property type="protein sequence ID" value="MEY2251489.1"/>
    <property type="molecule type" value="Genomic_DNA"/>
</dbReference>
<dbReference type="RefSeq" id="WP_369459931.1">
    <property type="nucleotide sequence ID" value="NZ_JBGBDC010000004.1"/>
</dbReference>
<dbReference type="InterPro" id="IPR013324">
    <property type="entry name" value="RNA_pol_sigma_r3/r4-like"/>
</dbReference>
<dbReference type="Gene3D" id="1.10.1740.10">
    <property type="match status" value="1"/>
</dbReference>
<dbReference type="PRINTS" id="PR00046">
    <property type="entry name" value="SIGMA70FCT"/>
</dbReference>
<evidence type="ECO:0000256" key="5">
    <source>
        <dbReference type="SAM" id="Coils"/>
    </source>
</evidence>
<evidence type="ECO:0000256" key="2">
    <source>
        <dbReference type="ARBA" id="ARBA00023082"/>
    </source>
</evidence>
<feature type="coiled-coil region" evidence="5">
    <location>
        <begin position="106"/>
        <end position="137"/>
    </location>
</feature>
<dbReference type="NCBIfam" id="TIGR02937">
    <property type="entry name" value="sigma70-ECF"/>
    <property type="match status" value="1"/>
</dbReference>
<accession>A0ABV4B1Y8</accession>
<proteinExistence type="predicted"/>
<keyword evidence="9" id="KW-1185">Reference proteome</keyword>
<dbReference type="SUPFAM" id="SSF88659">
    <property type="entry name" value="Sigma3 and sigma4 domains of RNA polymerase sigma factors"/>
    <property type="match status" value="1"/>
</dbReference>
<keyword evidence="4" id="KW-0804">Transcription</keyword>
<dbReference type="InterPro" id="IPR014284">
    <property type="entry name" value="RNA_pol_sigma-70_dom"/>
</dbReference>
<dbReference type="SUPFAM" id="SSF88946">
    <property type="entry name" value="Sigma2 domain of RNA polymerase sigma factors"/>
    <property type="match status" value="1"/>
</dbReference>
<dbReference type="CDD" id="cd06171">
    <property type="entry name" value="Sigma70_r4"/>
    <property type="match status" value="1"/>
</dbReference>
<evidence type="ECO:0000313" key="9">
    <source>
        <dbReference type="Proteomes" id="UP001562178"/>
    </source>
</evidence>
<evidence type="ECO:0000256" key="4">
    <source>
        <dbReference type="ARBA" id="ARBA00023163"/>
    </source>
</evidence>
<sequence length="272" mass="30339">MATDALQFNQSGSMAGEDASHLWQQWQVTRSDAVHKALAAHYLPYAKTLAAMAYRGRFHDEVEFDDYFQFASIGLLEALQRFEPQHGAQFKTYAAHRIKGAILNGLEKLTEKNQQIAAQKRLRQERLEAIKAQAQEATGSTAQPGTAKSQQTALLAYLAEVGIGLALGIMLEDTGMLADPSDQTASLAASPDIAYFRKSEIQRWKDLLREALNRLPAQEKRVISYHYQQEIAFDQIGAMMGVSRSRISQLHRQGLKNLRSILAHGPPCDVSW</sequence>
<dbReference type="InterPro" id="IPR007630">
    <property type="entry name" value="RNA_pol_sigma70_r4"/>
</dbReference>
<gene>
    <name evidence="8" type="ORF">AB7A72_10780</name>
</gene>
<evidence type="ECO:0000256" key="1">
    <source>
        <dbReference type="ARBA" id="ARBA00023015"/>
    </source>
</evidence>
<evidence type="ECO:0000256" key="3">
    <source>
        <dbReference type="ARBA" id="ARBA00023125"/>
    </source>
</evidence>
<organism evidence="8 9">
    <name type="scientific">Comamonas sediminis</name>
    <dbReference type="NCBI Taxonomy" id="1783360"/>
    <lineage>
        <taxon>Bacteria</taxon>
        <taxon>Pseudomonadati</taxon>
        <taxon>Pseudomonadota</taxon>
        <taxon>Betaproteobacteria</taxon>
        <taxon>Burkholderiales</taxon>
        <taxon>Comamonadaceae</taxon>
        <taxon>Comamonas</taxon>
    </lineage>
</organism>